<organism evidence="1 2">
    <name type="scientific">Trichinella zimbabwensis</name>
    <dbReference type="NCBI Taxonomy" id="268475"/>
    <lineage>
        <taxon>Eukaryota</taxon>
        <taxon>Metazoa</taxon>
        <taxon>Ecdysozoa</taxon>
        <taxon>Nematoda</taxon>
        <taxon>Enoplea</taxon>
        <taxon>Dorylaimia</taxon>
        <taxon>Trichinellida</taxon>
        <taxon>Trichinellidae</taxon>
        <taxon>Trichinella</taxon>
    </lineage>
</organism>
<dbReference type="Proteomes" id="UP000055024">
    <property type="component" value="Unassembled WGS sequence"/>
</dbReference>
<name>A0A0V1I6V7_9BILA</name>
<comment type="caution">
    <text evidence="1">The sequence shown here is derived from an EMBL/GenBank/DDBJ whole genome shotgun (WGS) entry which is preliminary data.</text>
</comment>
<evidence type="ECO:0000313" key="2">
    <source>
        <dbReference type="Proteomes" id="UP000055024"/>
    </source>
</evidence>
<proteinExistence type="predicted"/>
<gene>
    <name evidence="1" type="ORF">T11_16465</name>
</gene>
<accession>A0A0V1I6V7</accession>
<protein>
    <submittedName>
        <fullName evidence="1">Uncharacterized protein</fullName>
    </submittedName>
</protein>
<sequence>MHHYNSRTVEQGCQLMDATLNKPQRFLSFNKCGVERRRRDEDEREKIIEFFIFKKKMKCKNYGQIPSLDKSRLKGPFLARSAATGGTRCMQVVPLRRFQNDAFNAIRIDRLLLQQCAAAS</sequence>
<reference evidence="1 2" key="1">
    <citation type="submission" date="2015-01" db="EMBL/GenBank/DDBJ databases">
        <title>Evolution of Trichinella species and genotypes.</title>
        <authorList>
            <person name="Korhonen P.K."/>
            <person name="Edoardo P."/>
            <person name="Giuseppe L.R."/>
            <person name="Gasser R.B."/>
        </authorList>
    </citation>
    <scope>NUCLEOTIDE SEQUENCE [LARGE SCALE GENOMIC DNA]</scope>
    <source>
        <strain evidence="1">ISS1029</strain>
    </source>
</reference>
<dbReference type="AlphaFoldDB" id="A0A0V1I6V7"/>
<dbReference type="EMBL" id="JYDP01000004">
    <property type="protein sequence ID" value="KRZ18148.1"/>
    <property type="molecule type" value="Genomic_DNA"/>
</dbReference>
<keyword evidence="2" id="KW-1185">Reference proteome</keyword>
<evidence type="ECO:0000313" key="1">
    <source>
        <dbReference type="EMBL" id="KRZ18148.1"/>
    </source>
</evidence>